<dbReference type="EMBL" id="CP023695">
    <property type="protein sequence ID" value="QEV21608.1"/>
    <property type="molecule type" value="Genomic_DNA"/>
</dbReference>
<dbReference type="Proteomes" id="UP000326553">
    <property type="component" value="Chromosome"/>
</dbReference>
<protein>
    <submittedName>
        <fullName evidence="2">Uncharacterized protein</fullName>
    </submittedName>
</protein>
<name>A0A5J6HQ43_STRAD</name>
<evidence type="ECO:0000256" key="1">
    <source>
        <dbReference type="SAM" id="MobiDB-lite"/>
    </source>
</evidence>
<accession>A0A5J6HQ43</accession>
<feature type="region of interest" description="Disordered" evidence="1">
    <location>
        <begin position="1"/>
        <end position="20"/>
    </location>
</feature>
<organism evidence="2 3">
    <name type="scientific">Streptomyces alboniger</name>
    <dbReference type="NCBI Taxonomy" id="132473"/>
    <lineage>
        <taxon>Bacteria</taxon>
        <taxon>Bacillati</taxon>
        <taxon>Actinomycetota</taxon>
        <taxon>Actinomycetes</taxon>
        <taxon>Kitasatosporales</taxon>
        <taxon>Streptomycetaceae</taxon>
        <taxon>Streptomyces</taxon>
        <taxon>Streptomyces aurantiacus group</taxon>
    </lineage>
</organism>
<dbReference type="KEGG" id="salw:CP975_32425"/>
<evidence type="ECO:0000313" key="2">
    <source>
        <dbReference type="EMBL" id="QEV21608.1"/>
    </source>
</evidence>
<proteinExistence type="predicted"/>
<reference evidence="2 3" key="1">
    <citation type="submission" date="2017-09" db="EMBL/GenBank/DDBJ databases">
        <authorList>
            <person name="Lee N."/>
            <person name="Cho B.-K."/>
        </authorList>
    </citation>
    <scope>NUCLEOTIDE SEQUENCE [LARGE SCALE GENOMIC DNA]</scope>
    <source>
        <strain evidence="2 3">ATCC 12461</strain>
    </source>
</reference>
<gene>
    <name evidence="2" type="ORF">CP975_32425</name>
</gene>
<sequence>MPAQVHAQAPFGGRRARGDLGAYATVGVLDGDGADPRRRGLGGAGGDGARGGQGQRRGGHGHRGGRTDRAGRACQLGRASGLHGDSSSRRGACGS</sequence>
<feature type="region of interest" description="Disordered" evidence="1">
    <location>
        <begin position="26"/>
        <end position="95"/>
    </location>
</feature>
<dbReference type="AlphaFoldDB" id="A0A5J6HQ43"/>
<evidence type="ECO:0000313" key="3">
    <source>
        <dbReference type="Proteomes" id="UP000326553"/>
    </source>
</evidence>
<feature type="compositionally biased region" description="Gly residues" evidence="1">
    <location>
        <begin position="41"/>
        <end position="56"/>
    </location>
</feature>
<keyword evidence="3" id="KW-1185">Reference proteome</keyword>